<dbReference type="AlphaFoldDB" id="A0AAU7KMX9"/>
<dbReference type="InterPro" id="IPR004027">
    <property type="entry name" value="SEC_C_motif"/>
</dbReference>
<dbReference type="Gene3D" id="3.10.450.50">
    <property type="match status" value="1"/>
</dbReference>
<dbReference type="Pfam" id="PF17775">
    <property type="entry name" value="YchJ_M-like"/>
    <property type="match status" value="1"/>
</dbReference>
<protein>
    <submittedName>
        <fullName evidence="2">YchJ family protein</fullName>
    </submittedName>
</protein>
<dbReference type="SUPFAM" id="SSF54427">
    <property type="entry name" value="NTF2-like"/>
    <property type="match status" value="1"/>
</dbReference>
<dbReference type="PANTHER" id="PTHR33747:SF1">
    <property type="entry name" value="ADENYLATE CYCLASE-ASSOCIATED CAP C-TERMINAL DOMAIN-CONTAINING PROTEIN"/>
    <property type="match status" value="1"/>
</dbReference>
<name>A0AAU7KMX9_9GAMM</name>
<evidence type="ECO:0000313" key="2">
    <source>
        <dbReference type="EMBL" id="XBO72855.1"/>
    </source>
</evidence>
<dbReference type="InterPro" id="IPR032710">
    <property type="entry name" value="NTF2-like_dom_sf"/>
</dbReference>
<dbReference type="Pfam" id="PF02810">
    <property type="entry name" value="SEC-C"/>
    <property type="match status" value="2"/>
</dbReference>
<evidence type="ECO:0000259" key="1">
    <source>
        <dbReference type="Pfam" id="PF17775"/>
    </source>
</evidence>
<gene>
    <name evidence="2" type="ORF">NFG58_09220</name>
</gene>
<feature type="domain" description="YchJ-like middle NTF2-like" evidence="1">
    <location>
        <begin position="32"/>
        <end position="127"/>
    </location>
</feature>
<dbReference type="RefSeq" id="WP_348828030.1">
    <property type="nucleotide sequence ID" value="NZ_CP098827.1"/>
</dbReference>
<dbReference type="SUPFAM" id="SSF103642">
    <property type="entry name" value="Sec-C motif"/>
    <property type="match status" value="1"/>
</dbReference>
<accession>A0AAU7KMX9</accession>
<dbReference type="PANTHER" id="PTHR33747">
    <property type="entry name" value="UPF0225 PROTEIN SCO1677"/>
    <property type="match status" value="1"/>
</dbReference>
<reference evidence="2" key="1">
    <citation type="submission" date="2022-06" db="EMBL/GenBank/DDBJ databases">
        <title>A novel DMS-producing enzyme.</title>
        <authorList>
            <person name="Zhang Y."/>
        </authorList>
    </citation>
    <scope>NUCLEOTIDE SEQUENCE</scope>
    <source>
        <strain evidence="2">RT37</strain>
    </source>
</reference>
<sequence length="155" mass="17357">MTTTSSTRCPCGSGLVLEHCCGLLHQGENAGSPEALMRSRFAAFALGLEDYLRHSWHPDSCPAQLGDDDDTRWKRLEILDSGETGDQGWVQFRATFAEGTPGRQRWGVLEERSRFVRHQGRWVYLDGEARVSRLKPGRNDPCPCGSARKFKQCCA</sequence>
<proteinExistence type="predicted"/>
<dbReference type="InterPro" id="IPR048469">
    <property type="entry name" value="YchJ-like_M"/>
</dbReference>
<organism evidence="2">
    <name type="scientific">Halomonas sp. RT37</name>
    <dbReference type="NCBI Taxonomy" id="2950872"/>
    <lineage>
        <taxon>Bacteria</taxon>
        <taxon>Pseudomonadati</taxon>
        <taxon>Pseudomonadota</taxon>
        <taxon>Gammaproteobacteria</taxon>
        <taxon>Oceanospirillales</taxon>
        <taxon>Halomonadaceae</taxon>
        <taxon>Halomonas</taxon>
    </lineage>
</organism>
<dbReference type="EMBL" id="CP098827">
    <property type="protein sequence ID" value="XBO72855.1"/>
    <property type="molecule type" value="Genomic_DNA"/>
</dbReference>